<dbReference type="InterPro" id="IPR038254">
    <property type="entry name" value="KIN17_WH-like_sf"/>
</dbReference>
<dbReference type="SUPFAM" id="SSF57667">
    <property type="entry name" value="beta-beta-alpha zinc fingers"/>
    <property type="match status" value="1"/>
</dbReference>
<name>A0ABR0U9X6_REHGL</name>
<evidence type="ECO:0000313" key="5">
    <source>
        <dbReference type="EMBL" id="KAK6119334.1"/>
    </source>
</evidence>
<feature type="compositionally biased region" description="Basic and acidic residues" evidence="3">
    <location>
        <begin position="229"/>
        <end position="247"/>
    </location>
</feature>
<dbReference type="InterPro" id="IPR056767">
    <property type="entry name" value="C2H2-Znf_KIN17"/>
</dbReference>
<feature type="domain" description="DNA/RNA-binding protein Kin17 WH-like" evidence="4">
    <location>
        <begin position="52"/>
        <end position="178"/>
    </location>
</feature>
<dbReference type="CDD" id="cd13155">
    <property type="entry name" value="KOW_KIN17"/>
    <property type="match status" value="1"/>
</dbReference>
<dbReference type="Proteomes" id="UP001318860">
    <property type="component" value="Unassembled WGS sequence"/>
</dbReference>
<evidence type="ECO:0000256" key="3">
    <source>
        <dbReference type="SAM" id="MobiDB-lite"/>
    </source>
</evidence>
<evidence type="ECO:0000256" key="1">
    <source>
        <dbReference type="ARBA" id="ARBA00008517"/>
    </source>
</evidence>
<dbReference type="InterPro" id="IPR036236">
    <property type="entry name" value="Znf_C2H2_sf"/>
</dbReference>
<dbReference type="PANTHER" id="PTHR12805">
    <property type="entry name" value="KIN17 KIN, ANTIGENIC DETERMINANT OF RECA PROTEIN HOMOLOG"/>
    <property type="match status" value="1"/>
</dbReference>
<dbReference type="Gene3D" id="2.30.30.140">
    <property type="match status" value="1"/>
</dbReference>
<protein>
    <recommendedName>
        <fullName evidence="4">DNA/RNA-binding protein Kin17 WH-like domain-containing protein</fullName>
    </recommendedName>
</protein>
<dbReference type="InterPro" id="IPR041995">
    <property type="entry name" value="KOW_KIN17"/>
</dbReference>
<proteinExistence type="inferred from homology"/>
<gene>
    <name evidence="5" type="ORF">DH2020_046916</name>
</gene>
<comment type="similarity">
    <text evidence="1">Belongs to the KIN17 family.</text>
</comment>
<sequence>MGKSDFLTPKAIANRIKAKGLQKLRWYCQMCQKQCRDENGFKCHCMSESHQRQMQVFGQNPTRIIDGYSEEFEESFLEHMKRSHRFSRIAATVVYNEYINDRHHVHMNSTQWATLTEFVKYLGKTGKCKIDETPKGWFMTYIDRDSETLFKEKMKNKRIKADIADEEKMEKEIQRQIERAEQTMVMGPDDKSGEEEVIKSKILEKSDGDGEKKIKLSLGLSKKNVEINEKRESSRSVFDDGEYESKNGKRKRGGENSGKNASVLDELMKEEEKAKERSNRKDYWLFEGIIVKVMSKGLADKGYYKQKGVVRKVIDRYYGEIEMLDNKHLLRVDQEELETVLPQIGGLVKIVNGAYRGENARLLAIDADKFCAKVQIEKGIYDGRVLKAVEYEDICKLAQ</sequence>
<dbReference type="InterPro" id="IPR041330">
    <property type="entry name" value="KN17_SH3"/>
</dbReference>
<feature type="region of interest" description="Disordered" evidence="3">
    <location>
        <begin position="229"/>
        <end position="272"/>
    </location>
</feature>
<comment type="caution">
    <text evidence="5">The sequence shown here is derived from an EMBL/GenBank/DDBJ whole genome shotgun (WGS) entry which is preliminary data.</text>
</comment>
<dbReference type="Pfam" id="PF25092">
    <property type="entry name" value="SH3_KIN17_C"/>
    <property type="match status" value="1"/>
</dbReference>
<dbReference type="Gene3D" id="1.10.10.2030">
    <property type="entry name" value="DNA/RNA-binding protein Kin17, conserved domain"/>
    <property type="match status" value="1"/>
</dbReference>
<dbReference type="InterPro" id="IPR014722">
    <property type="entry name" value="Rib_uL2_dom2"/>
</dbReference>
<dbReference type="Gene3D" id="2.30.30.30">
    <property type="match status" value="1"/>
</dbReference>
<evidence type="ECO:0000259" key="4">
    <source>
        <dbReference type="SMART" id="SM01253"/>
    </source>
</evidence>
<organism evidence="5 6">
    <name type="scientific">Rehmannia glutinosa</name>
    <name type="common">Chinese foxglove</name>
    <dbReference type="NCBI Taxonomy" id="99300"/>
    <lineage>
        <taxon>Eukaryota</taxon>
        <taxon>Viridiplantae</taxon>
        <taxon>Streptophyta</taxon>
        <taxon>Embryophyta</taxon>
        <taxon>Tracheophyta</taxon>
        <taxon>Spermatophyta</taxon>
        <taxon>Magnoliopsida</taxon>
        <taxon>eudicotyledons</taxon>
        <taxon>Gunneridae</taxon>
        <taxon>Pentapetalae</taxon>
        <taxon>asterids</taxon>
        <taxon>lamiids</taxon>
        <taxon>Lamiales</taxon>
        <taxon>Orobanchaceae</taxon>
        <taxon>Rehmannieae</taxon>
        <taxon>Rehmannia</taxon>
    </lineage>
</organism>
<dbReference type="Pfam" id="PF25095">
    <property type="entry name" value="C2H2-zf_KIN17"/>
    <property type="match status" value="1"/>
</dbReference>
<dbReference type="EMBL" id="JABTTQ020003222">
    <property type="protein sequence ID" value="KAK6119334.1"/>
    <property type="molecule type" value="Genomic_DNA"/>
</dbReference>
<dbReference type="Pfam" id="PF18131">
    <property type="entry name" value="KN17_SH3"/>
    <property type="match status" value="1"/>
</dbReference>
<dbReference type="Pfam" id="PF10357">
    <property type="entry name" value="WH_KIN17"/>
    <property type="match status" value="1"/>
</dbReference>
<accession>A0ABR0U9X6</accession>
<evidence type="ECO:0000256" key="2">
    <source>
        <dbReference type="SAM" id="Coils"/>
    </source>
</evidence>
<feature type="coiled-coil region" evidence="2">
    <location>
        <begin position="156"/>
        <end position="183"/>
    </location>
</feature>
<keyword evidence="2" id="KW-0175">Coiled coil</keyword>
<dbReference type="SMART" id="SM01253">
    <property type="entry name" value="Kin17_mid"/>
    <property type="match status" value="1"/>
</dbReference>
<dbReference type="InterPro" id="IPR019447">
    <property type="entry name" value="DNA/RNA-bd_Kin17_WH-like_dom"/>
</dbReference>
<dbReference type="PANTHER" id="PTHR12805:SF0">
    <property type="entry name" value="DNA_RNA-BINDING PROTEIN KIN17"/>
    <property type="match status" value="1"/>
</dbReference>
<dbReference type="InterPro" id="IPR037321">
    <property type="entry name" value="KIN17-like"/>
</dbReference>
<reference evidence="5 6" key="1">
    <citation type="journal article" date="2021" name="Comput. Struct. Biotechnol. J.">
        <title>De novo genome assembly of the potent medicinal plant Rehmannia glutinosa using nanopore technology.</title>
        <authorList>
            <person name="Ma L."/>
            <person name="Dong C."/>
            <person name="Song C."/>
            <person name="Wang X."/>
            <person name="Zheng X."/>
            <person name="Niu Y."/>
            <person name="Chen S."/>
            <person name="Feng W."/>
        </authorList>
    </citation>
    <scope>NUCLEOTIDE SEQUENCE [LARGE SCALE GENOMIC DNA]</scope>
    <source>
        <strain evidence="5">DH-2019</strain>
    </source>
</reference>
<keyword evidence="6" id="KW-1185">Reference proteome</keyword>
<evidence type="ECO:0000313" key="6">
    <source>
        <dbReference type="Proteomes" id="UP001318860"/>
    </source>
</evidence>